<name>A0AAD5XXF5_9FUNG</name>
<evidence type="ECO:0000313" key="1">
    <source>
        <dbReference type="EMBL" id="KAJ3224002.1"/>
    </source>
</evidence>
<dbReference type="Proteomes" id="UP001211065">
    <property type="component" value="Unassembled WGS sequence"/>
</dbReference>
<evidence type="ECO:0000313" key="2">
    <source>
        <dbReference type="Proteomes" id="UP001211065"/>
    </source>
</evidence>
<accession>A0AAD5XXF5</accession>
<organism evidence="1 2">
    <name type="scientific">Clydaea vesicula</name>
    <dbReference type="NCBI Taxonomy" id="447962"/>
    <lineage>
        <taxon>Eukaryota</taxon>
        <taxon>Fungi</taxon>
        <taxon>Fungi incertae sedis</taxon>
        <taxon>Chytridiomycota</taxon>
        <taxon>Chytridiomycota incertae sedis</taxon>
        <taxon>Chytridiomycetes</taxon>
        <taxon>Lobulomycetales</taxon>
        <taxon>Lobulomycetaceae</taxon>
        <taxon>Clydaea</taxon>
    </lineage>
</organism>
<sequence>MKQYNAEAVNTMFKGNMDAYKSLKENKNTKWEAQKLITYPGRTFSGRDERTLLGEFNVNNPISVSQKLIAYK</sequence>
<gene>
    <name evidence="1" type="ORF">HK099_000379</name>
</gene>
<proteinExistence type="predicted"/>
<reference evidence="1" key="1">
    <citation type="submission" date="2020-05" db="EMBL/GenBank/DDBJ databases">
        <title>Phylogenomic resolution of chytrid fungi.</title>
        <authorList>
            <person name="Stajich J.E."/>
            <person name="Amses K."/>
            <person name="Simmons R."/>
            <person name="Seto K."/>
            <person name="Myers J."/>
            <person name="Bonds A."/>
            <person name="Quandt C.A."/>
            <person name="Barry K."/>
            <person name="Liu P."/>
            <person name="Grigoriev I."/>
            <person name="Longcore J.E."/>
            <person name="James T.Y."/>
        </authorList>
    </citation>
    <scope>NUCLEOTIDE SEQUENCE</scope>
    <source>
        <strain evidence="1">JEL0476</strain>
    </source>
</reference>
<dbReference type="AlphaFoldDB" id="A0AAD5XXF5"/>
<protein>
    <submittedName>
        <fullName evidence="1">Uncharacterized protein</fullName>
    </submittedName>
</protein>
<dbReference type="EMBL" id="JADGJW010000109">
    <property type="protein sequence ID" value="KAJ3224002.1"/>
    <property type="molecule type" value="Genomic_DNA"/>
</dbReference>
<keyword evidence="2" id="KW-1185">Reference proteome</keyword>
<comment type="caution">
    <text evidence="1">The sequence shown here is derived from an EMBL/GenBank/DDBJ whole genome shotgun (WGS) entry which is preliminary data.</text>
</comment>